<dbReference type="InterPro" id="IPR016197">
    <property type="entry name" value="Chromo-like_dom_sf"/>
</dbReference>
<dbReference type="SUPFAM" id="SSF54160">
    <property type="entry name" value="Chromo domain-like"/>
    <property type="match status" value="1"/>
</dbReference>
<keyword evidence="4" id="KW-1185">Reference proteome</keyword>
<comment type="caution">
    <text evidence="3">The sequence shown here is derived from an EMBL/GenBank/DDBJ whole genome shotgun (WGS) entry which is preliminary data.</text>
</comment>
<evidence type="ECO:0000313" key="3">
    <source>
        <dbReference type="EMBL" id="KAK4096691.1"/>
    </source>
</evidence>
<dbReference type="AlphaFoldDB" id="A0AAN6PWL9"/>
<evidence type="ECO:0000256" key="1">
    <source>
        <dbReference type="ARBA" id="ARBA00011353"/>
    </source>
</evidence>
<evidence type="ECO:0000313" key="4">
    <source>
        <dbReference type="Proteomes" id="UP001305647"/>
    </source>
</evidence>
<comment type="subunit">
    <text evidence="1">Component of the NuA4 histone acetyltransferase complex.</text>
</comment>
<feature type="region of interest" description="Disordered" evidence="2">
    <location>
        <begin position="38"/>
        <end position="66"/>
    </location>
</feature>
<dbReference type="EMBL" id="MU863701">
    <property type="protein sequence ID" value="KAK4096691.1"/>
    <property type="molecule type" value="Genomic_DNA"/>
</dbReference>
<dbReference type="Gene3D" id="2.40.50.40">
    <property type="match status" value="1"/>
</dbReference>
<evidence type="ECO:0008006" key="5">
    <source>
        <dbReference type="Google" id="ProtNLM"/>
    </source>
</evidence>
<sequence length="66" mass="7883">MPTVNGTRRIKWKYHDEPTWEPEECLRGCDRALLQFHELNPKKPGPPAWVEKPPALKRPRRRPRNT</sequence>
<reference evidence="3" key="1">
    <citation type="journal article" date="2023" name="Mol. Phylogenet. Evol.">
        <title>Genome-scale phylogeny and comparative genomics of the fungal order Sordariales.</title>
        <authorList>
            <person name="Hensen N."/>
            <person name="Bonometti L."/>
            <person name="Westerberg I."/>
            <person name="Brannstrom I.O."/>
            <person name="Guillou S."/>
            <person name="Cros-Aarteil S."/>
            <person name="Calhoun S."/>
            <person name="Haridas S."/>
            <person name="Kuo A."/>
            <person name="Mondo S."/>
            <person name="Pangilinan J."/>
            <person name="Riley R."/>
            <person name="LaButti K."/>
            <person name="Andreopoulos B."/>
            <person name="Lipzen A."/>
            <person name="Chen C."/>
            <person name="Yan M."/>
            <person name="Daum C."/>
            <person name="Ng V."/>
            <person name="Clum A."/>
            <person name="Steindorff A."/>
            <person name="Ohm R.A."/>
            <person name="Martin F."/>
            <person name="Silar P."/>
            <person name="Natvig D.O."/>
            <person name="Lalanne C."/>
            <person name="Gautier V."/>
            <person name="Ament-Velasquez S.L."/>
            <person name="Kruys A."/>
            <person name="Hutchinson M.I."/>
            <person name="Powell A.J."/>
            <person name="Barry K."/>
            <person name="Miller A.N."/>
            <person name="Grigoriev I.V."/>
            <person name="Debuchy R."/>
            <person name="Gladieux P."/>
            <person name="Hiltunen Thoren M."/>
            <person name="Johannesson H."/>
        </authorList>
    </citation>
    <scope>NUCLEOTIDE SEQUENCE</scope>
    <source>
        <strain evidence="3">CBS 757.83</strain>
    </source>
</reference>
<reference evidence="3" key="2">
    <citation type="submission" date="2023-05" db="EMBL/GenBank/DDBJ databases">
        <authorList>
            <consortium name="Lawrence Berkeley National Laboratory"/>
            <person name="Steindorff A."/>
            <person name="Hensen N."/>
            <person name="Bonometti L."/>
            <person name="Westerberg I."/>
            <person name="Brannstrom I.O."/>
            <person name="Guillou S."/>
            <person name="Cros-Aarteil S."/>
            <person name="Calhoun S."/>
            <person name="Haridas S."/>
            <person name="Kuo A."/>
            <person name="Mondo S."/>
            <person name="Pangilinan J."/>
            <person name="Riley R."/>
            <person name="Labutti K."/>
            <person name="Andreopoulos B."/>
            <person name="Lipzen A."/>
            <person name="Chen C."/>
            <person name="Yanf M."/>
            <person name="Daum C."/>
            <person name="Ng V."/>
            <person name="Clum A."/>
            <person name="Ohm R."/>
            <person name="Martin F."/>
            <person name="Silar P."/>
            <person name="Natvig D."/>
            <person name="Lalanne C."/>
            <person name="Gautier V."/>
            <person name="Ament-Velasquez S.L."/>
            <person name="Kruys A."/>
            <person name="Hutchinson M.I."/>
            <person name="Powell A.J."/>
            <person name="Barry K."/>
            <person name="Miller A.N."/>
            <person name="Grigoriev I.V."/>
            <person name="Debuchy R."/>
            <person name="Gladieux P."/>
            <person name="Thoren M.H."/>
            <person name="Johannesson H."/>
        </authorList>
    </citation>
    <scope>NUCLEOTIDE SEQUENCE</scope>
    <source>
        <strain evidence="3">CBS 757.83</strain>
    </source>
</reference>
<feature type="compositionally biased region" description="Basic residues" evidence="2">
    <location>
        <begin position="55"/>
        <end position="66"/>
    </location>
</feature>
<accession>A0AAN6PWL9</accession>
<proteinExistence type="predicted"/>
<protein>
    <recommendedName>
        <fullName evidence="5">Chromo domain-containing protein</fullName>
    </recommendedName>
</protein>
<dbReference type="Proteomes" id="UP001305647">
    <property type="component" value="Unassembled WGS sequence"/>
</dbReference>
<name>A0AAN6PWL9_9PEZI</name>
<evidence type="ECO:0000256" key="2">
    <source>
        <dbReference type="SAM" id="MobiDB-lite"/>
    </source>
</evidence>
<organism evidence="3 4">
    <name type="scientific">Parathielavia hyrcaniae</name>
    <dbReference type="NCBI Taxonomy" id="113614"/>
    <lineage>
        <taxon>Eukaryota</taxon>
        <taxon>Fungi</taxon>
        <taxon>Dikarya</taxon>
        <taxon>Ascomycota</taxon>
        <taxon>Pezizomycotina</taxon>
        <taxon>Sordariomycetes</taxon>
        <taxon>Sordariomycetidae</taxon>
        <taxon>Sordariales</taxon>
        <taxon>Chaetomiaceae</taxon>
        <taxon>Parathielavia</taxon>
    </lineage>
</organism>
<gene>
    <name evidence="3" type="ORF">N658DRAFT_501298</name>
</gene>